<dbReference type="EMBL" id="MU267607">
    <property type="protein sequence ID" value="KAH7914891.1"/>
    <property type="molecule type" value="Genomic_DNA"/>
</dbReference>
<evidence type="ECO:0000313" key="2">
    <source>
        <dbReference type="Proteomes" id="UP000790377"/>
    </source>
</evidence>
<sequence>MSAEFPSDEAVEVLMVFVTVLHGIAMTITAFRLWLRTRMGRLWWEDAWAALAFCLDAICAVSTWTLTAPYDRPPFNLSRNAHIISLWLTVFSYTCLLWCARMSIVFSVLRIMPSGRAMRGSAYMVIVLFSMMWMVAVAVKAYVCGADTSWYQDVIIQCPFPKFVDMIEFTTDLISDVILVALPLRLLWHMKLPRNQRIMILSIFSMSILCVFASVLHVVFLLPSAGFMAGMTADIEGAVGLIVCNLLVVVTYFYRVFRGGEDIESTIEPKLVLFRSSSTPATNTLTTVDLEHFTSISIVSSLSTLPSESPSSTLDGSERSSTPPVSDSSSAVVGITT</sequence>
<gene>
    <name evidence="1" type="ORF">BJ138DRAFT_1142840</name>
</gene>
<proteinExistence type="predicted"/>
<reference evidence="1" key="1">
    <citation type="journal article" date="2021" name="New Phytol.">
        <title>Evolutionary innovations through gain and loss of genes in the ectomycorrhizal Boletales.</title>
        <authorList>
            <person name="Wu G."/>
            <person name="Miyauchi S."/>
            <person name="Morin E."/>
            <person name="Kuo A."/>
            <person name="Drula E."/>
            <person name="Varga T."/>
            <person name="Kohler A."/>
            <person name="Feng B."/>
            <person name="Cao Y."/>
            <person name="Lipzen A."/>
            <person name="Daum C."/>
            <person name="Hundley H."/>
            <person name="Pangilinan J."/>
            <person name="Johnson J."/>
            <person name="Barry K."/>
            <person name="LaButti K."/>
            <person name="Ng V."/>
            <person name="Ahrendt S."/>
            <person name="Min B."/>
            <person name="Choi I.G."/>
            <person name="Park H."/>
            <person name="Plett J.M."/>
            <person name="Magnuson J."/>
            <person name="Spatafora J.W."/>
            <person name="Nagy L.G."/>
            <person name="Henrissat B."/>
            <person name="Grigoriev I.V."/>
            <person name="Yang Z.L."/>
            <person name="Xu J."/>
            <person name="Martin F.M."/>
        </authorList>
    </citation>
    <scope>NUCLEOTIDE SEQUENCE</scope>
    <source>
        <strain evidence="1">ATCC 28755</strain>
    </source>
</reference>
<name>A0ACB8ANG7_9AGAM</name>
<protein>
    <submittedName>
        <fullName evidence="1">Uncharacterized protein</fullName>
    </submittedName>
</protein>
<comment type="caution">
    <text evidence="1">The sequence shown here is derived from an EMBL/GenBank/DDBJ whole genome shotgun (WGS) entry which is preliminary data.</text>
</comment>
<keyword evidence="2" id="KW-1185">Reference proteome</keyword>
<evidence type="ECO:0000313" key="1">
    <source>
        <dbReference type="EMBL" id="KAH7914891.1"/>
    </source>
</evidence>
<organism evidence="1 2">
    <name type="scientific">Hygrophoropsis aurantiaca</name>
    <dbReference type="NCBI Taxonomy" id="72124"/>
    <lineage>
        <taxon>Eukaryota</taxon>
        <taxon>Fungi</taxon>
        <taxon>Dikarya</taxon>
        <taxon>Basidiomycota</taxon>
        <taxon>Agaricomycotina</taxon>
        <taxon>Agaricomycetes</taxon>
        <taxon>Agaricomycetidae</taxon>
        <taxon>Boletales</taxon>
        <taxon>Coniophorineae</taxon>
        <taxon>Hygrophoropsidaceae</taxon>
        <taxon>Hygrophoropsis</taxon>
    </lineage>
</organism>
<dbReference type="Proteomes" id="UP000790377">
    <property type="component" value="Unassembled WGS sequence"/>
</dbReference>
<accession>A0ACB8ANG7</accession>